<accession>A0A0H3HCR9</accession>
<dbReference type="PANTHER" id="PTHR44068">
    <property type="entry name" value="ZGC:194242"/>
    <property type="match status" value="1"/>
</dbReference>
<dbReference type="InterPro" id="IPR041698">
    <property type="entry name" value="Methyltransf_25"/>
</dbReference>
<dbReference type="InterPro" id="IPR050447">
    <property type="entry name" value="Erg6_SMT_methyltransf"/>
</dbReference>
<dbReference type="CDD" id="cd02440">
    <property type="entry name" value="AdoMet_MTases"/>
    <property type="match status" value="1"/>
</dbReference>
<dbReference type="KEGG" id="kox:KOX_17875"/>
<organism evidence="2 3">
    <name type="scientific">Klebsiella michiganensis (strain ATCC 8724 / DSM 4798 / JCM 20051 / NBRC 3318 / NRRL B-199 / KCTC 1686 / BUCSAV 143 / CCM 1901)</name>
    <dbReference type="NCBI Taxonomy" id="1006551"/>
    <lineage>
        <taxon>Bacteria</taxon>
        <taxon>Pseudomonadati</taxon>
        <taxon>Pseudomonadota</taxon>
        <taxon>Gammaproteobacteria</taxon>
        <taxon>Enterobacterales</taxon>
        <taxon>Enterobacteriaceae</taxon>
        <taxon>Klebsiella/Raoultella group</taxon>
        <taxon>Klebsiella</taxon>
    </lineage>
</organism>
<dbReference type="Pfam" id="PF13649">
    <property type="entry name" value="Methyltransf_25"/>
    <property type="match status" value="1"/>
</dbReference>
<proteinExistence type="predicted"/>
<dbReference type="SUPFAM" id="SSF53335">
    <property type="entry name" value="S-adenosyl-L-methionine-dependent methyltransferases"/>
    <property type="match status" value="1"/>
</dbReference>
<sequence>MNASEKAGHTFLASLGKTRLRPGGIEATEWLFQQAGFTADSKVLEVACNMGTTSIELAQRFHCSVYAIDMDKDALAKARQNIVREGVDHRVIVMEANAARLPFADATFDMVINEAMLTMYADKAKEKLVAEYFRVLKPGGRLLTHDIMYTQDALGEDTRRQLQGVVKSHVSPLSAAAWQTLFQRTGFDAVSIHHGPMSLMSPRGLMKDEGFKQALKIVGNGLLKRENRPRFLSMLRFFQRHKRHLNFIACCSVKATEVKSLK</sequence>
<dbReference type="EMBL" id="CP003218">
    <property type="protein sequence ID" value="AEX05297.1"/>
    <property type="molecule type" value="Genomic_DNA"/>
</dbReference>
<dbReference type="HOGENOM" id="CLU_039068_4_1_6"/>
<gene>
    <name evidence="2" type="ordered locus">KOX_17875</name>
</gene>
<dbReference type="InterPro" id="IPR029063">
    <property type="entry name" value="SAM-dependent_MTases_sf"/>
</dbReference>
<dbReference type="Gene3D" id="3.40.50.150">
    <property type="entry name" value="Vaccinia Virus protein VP39"/>
    <property type="match status" value="1"/>
</dbReference>
<evidence type="ECO:0000313" key="2">
    <source>
        <dbReference type="EMBL" id="AEX05297.1"/>
    </source>
</evidence>
<dbReference type="PANTHER" id="PTHR44068:SF11">
    <property type="entry name" value="GERANYL DIPHOSPHATE 2-C-METHYLTRANSFERASE"/>
    <property type="match status" value="1"/>
</dbReference>
<evidence type="ECO:0000259" key="1">
    <source>
        <dbReference type="Pfam" id="PF13649"/>
    </source>
</evidence>
<dbReference type="AlphaFoldDB" id="A0A0H3HCR9"/>
<reference evidence="2 3" key="1">
    <citation type="journal article" date="2012" name="J. Bacteriol.">
        <title>Complete genome sequence of Klebsiella oxytoca KCTC 1686, used in production of 2,3-butanediol.</title>
        <authorList>
            <person name="Shin S.H."/>
            <person name="Kim S."/>
            <person name="Kim J.Y."/>
            <person name="Lee S."/>
            <person name="Um Y."/>
            <person name="Oh M.K."/>
            <person name="Kim Y.R."/>
            <person name="Lee J."/>
            <person name="Yang K.S."/>
        </authorList>
    </citation>
    <scope>NUCLEOTIDE SEQUENCE [LARGE SCALE GENOMIC DNA]</scope>
    <source>
        <strain evidence="3">ATCC 8724 / DSM 4798 / JCM 20051 / NBRC 3318 / NRRL B-199 / KCTC 1686</strain>
    </source>
</reference>
<evidence type="ECO:0000313" key="3">
    <source>
        <dbReference type="Proteomes" id="UP000007843"/>
    </source>
</evidence>
<dbReference type="RefSeq" id="WP_014228936.1">
    <property type="nucleotide sequence ID" value="NC_016612.1"/>
</dbReference>
<dbReference type="Proteomes" id="UP000007843">
    <property type="component" value="Chromosome"/>
</dbReference>
<protein>
    <recommendedName>
        <fullName evidence="1">Methyltransferase domain-containing protein</fullName>
    </recommendedName>
</protein>
<feature type="domain" description="Methyltransferase" evidence="1">
    <location>
        <begin position="43"/>
        <end position="140"/>
    </location>
</feature>
<name>A0A0H3HCR9_KLEM8</name>